<dbReference type="AlphaFoldDB" id="A0A448YRQ3"/>
<dbReference type="FunFam" id="1.20.58.340:FF:000016">
    <property type="entry name" value="Magnesium transporter ALR1"/>
    <property type="match status" value="1"/>
</dbReference>
<accession>A0A448YRQ3</accession>
<keyword evidence="5 7" id="KW-0472">Membrane</keyword>
<dbReference type="SUPFAM" id="SSF144083">
    <property type="entry name" value="Magnesium transport protein CorA, transmembrane region"/>
    <property type="match status" value="1"/>
</dbReference>
<dbReference type="GO" id="GO:0015095">
    <property type="term" value="F:magnesium ion transmembrane transporter activity"/>
    <property type="evidence" value="ECO:0007669"/>
    <property type="project" value="InterPro"/>
</dbReference>
<proteinExistence type="inferred from homology"/>
<dbReference type="GO" id="GO:0005886">
    <property type="term" value="C:plasma membrane"/>
    <property type="evidence" value="ECO:0007669"/>
    <property type="project" value="TreeGrafter"/>
</dbReference>
<dbReference type="FunCoup" id="A0A448YRQ3">
    <property type="interactions" value="65"/>
</dbReference>
<dbReference type="InterPro" id="IPR045861">
    <property type="entry name" value="CorA_cytoplasmic_dom"/>
</dbReference>
<feature type="region of interest" description="Disordered" evidence="6">
    <location>
        <begin position="1"/>
        <end position="114"/>
    </location>
</feature>
<feature type="compositionally biased region" description="Basic and acidic residues" evidence="6">
    <location>
        <begin position="1"/>
        <end position="11"/>
    </location>
</feature>
<dbReference type="CDD" id="cd12829">
    <property type="entry name" value="Alr1p-like"/>
    <property type="match status" value="1"/>
</dbReference>
<protein>
    <submittedName>
        <fullName evidence="8">DEKNAAC104756</fullName>
    </submittedName>
</protein>
<dbReference type="Gene3D" id="1.20.58.340">
    <property type="entry name" value="Magnesium transport protein CorA, transmembrane region"/>
    <property type="match status" value="2"/>
</dbReference>
<dbReference type="PANTHER" id="PTHR21535">
    <property type="entry name" value="MAGNESIUM AND COBALT TRANSPORT PROTEIN/MITOCHONDRIAL IMPORT INNER MEMBRANE TRANSLOCASE SUBUNIT TIM8"/>
    <property type="match status" value="1"/>
</dbReference>
<evidence type="ECO:0000313" key="9">
    <source>
        <dbReference type="Proteomes" id="UP000290900"/>
    </source>
</evidence>
<evidence type="ECO:0000313" key="8">
    <source>
        <dbReference type="EMBL" id="VEU23589.1"/>
    </source>
</evidence>
<feature type="compositionally biased region" description="Basic residues" evidence="6">
    <location>
        <begin position="62"/>
        <end position="76"/>
    </location>
</feature>
<feature type="region of interest" description="Disordered" evidence="6">
    <location>
        <begin position="128"/>
        <end position="183"/>
    </location>
</feature>
<feature type="compositionally biased region" description="Polar residues" evidence="6">
    <location>
        <begin position="252"/>
        <end position="268"/>
    </location>
</feature>
<evidence type="ECO:0000256" key="6">
    <source>
        <dbReference type="SAM" id="MobiDB-lite"/>
    </source>
</evidence>
<feature type="transmembrane region" description="Helical" evidence="7">
    <location>
        <begin position="627"/>
        <end position="648"/>
    </location>
</feature>
<comment type="similarity">
    <text evidence="2">Belongs to the CorA metal ion transporter (MIT) (TC 1.A.35) family.</text>
</comment>
<evidence type="ECO:0000256" key="1">
    <source>
        <dbReference type="ARBA" id="ARBA00004141"/>
    </source>
</evidence>
<keyword evidence="3 7" id="KW-0812">Transmembrane</keyword>
<name>A0A448YRQ3_BRENA</name>
<feature type="compositionally biased region" description="Low complexity" evidence="6">
    <location>
        <begin position="128"/>
        <end position="141"/>
    </location>
</feature>
<dbReference type="PANTHER" id="PTHR21535:SF55">
    <property type="entry name" value="MAGNESIUM TRANSPORTER ALR1-RELATED"/>
    <property type="match status" value="1"/>
</dbReference>
<evidence type="ECO:0000256" key="3">
    <source>
        <dbReference type="ARBA" id="ARBA00022692"/>
    </source>
</evidence>
<evidence type="ECO:0000256" key="7">
    <source>
        <dbReference type="SAM" id="Phobius"/>
    </source>
</evidence>
<dbReference type="InterPro" id="IPR044089">
    <property type="entry name" value="Alr1-like"/>
</dbReference>
<dbReference type="GO" id="GO:0010961">
    <property type="term" value="P:intracellular magnesium ion homeostasis"/>
    <property type="evidence" value="ECO:0007669"/>
    <property type="project" value="TreeGrafter"/>
</dbReference>
<dbReference type="STRING" id="13370.A0A448YRQ3"/>
<reference evidence="8 9" key="1">
    <citation type="submission" date="2018-12" db="EMBL/GenBank/DDBJ databases">
        <authorList>
            <person name="Tiukova I."/>
            <person name="Dainat J."/>
        </authorList>
    </citation>
    <scope>NUCLEOTIDE SEQUENCE [LARGE SCALE GENOMIC DNA]</scope>
</reference>
<dbReference type="InterPro" id="IPR002523">
    <property type="entry name" value="MgTranspt_CorA/ZnTranspt_ZntB"/>
</dbReference>
<organism evidence="8 9">
    <name type="scientific">Brettanomyces naardenensis</name>
    <name type="common">Yeast</name>
    <dbReference type="NCBI Taxonomy" id="13370"/>
    <lineage>
        <taxon>Eukaryota</taxon>
        <taxon>Fungi</taxon>
        <taxon>Dikarya</taxon>
        <taxon>Ascomycota</taxon>
        <taxon>Saccharomycotina</taxon>
        <taxon>Pichiomycetes</taxon>
        <taxon>Pichiales</taxon>
        <taxon>Pichiaceae</taxon>
        <taxon>Brettanomyces</taxon>
    </lineage>
</organism>
<evidence type="ECO:0000256" key="5">
    <source>
        <dbReference type="ARBA" id="ARBA00023136"/>
    </source>
</evidence>
<comment type="subcellular location">
    <subcellularLocation>
        <location evidence="1">Membrane</location>
        <topology evidence="1">Multi-pass membrane protein</topology>
    </subcellularLocation>
</comment>
<dbReference type="SUPFAM" id="SSF143865">
    <property type="entry name" value="CorA soluble domain-like"/>
    <property type="match status" value="1"/>
</dbReference>
<dbReference type="InParanoid" id="A0A448YRQ3"/>
<dbReference type="FunFam" id="1.20.58.340:FF:000008">
    <property type="entry name" value="CorA family metal ion transporter"/>
    <property type="match status" value="1"/>
</dbReference>
<dbReference type="EMBL" id="CAACVR010000045">
    <property type="protein sequence ID" value="VEU23589.1"/>
    <property type="molecule type" value="Genomic_DNA"/>
</dbReference>
<feature type="compositionally biased region" description="Low complexity" evidence="6">
    <location>
        <begin position="12"/>
        <end position="26"/>
    </location>
</feature>
<keyword evidence="9" id="KW-1185">Reference proteome</keyword>
<feature type="compositionally biased region" description="Polar residues" evidence="6">
    <location>
        <begin position="47"/>
        <end position="57"/>
    </location>
</feature>
<feature type="compositionally biased region" description="Basic and acidic residues" evidence="6">
    <location>
        <begin position="77"/>
        <end position="95"/>
    </location>
</feature>
<feature type="transmembrane region" description="Helical" evidence="7">
    <location>
        <begin position="596"/>
        <end position="615"/>
    </location>
</feature>
<feature type="region of interest" description="Disordered" evidence="6">
    <location>
        <begin position="239"/>
        <end position="303"/>
    </location>
</feature>
<dbReference type="Proteomes" id="UP000290900">
    <property type="component" value="Unassembled WGS sequence"/>
</dbReference>
<dbReference type="Gene3D" id="3.30.460.20">
    <property type="entry name" value="CorA soluble domain-like"/>
    <property type="match status" value="1"/>
</dbReference>
<sequence>MSFRKASDPKRSGSVSKSKSGTVSDSAIVSSDDESALTFEDDMRTPGKSNAAPTSSALPFKSRSHRGSSIRGRHRDSKTLSEKARVLMKSKESHRTGGILLPPGGRKRSRSMSSGIATFNARLVKSLSRASSAGGASNGYDSDGGVGSTNEGLDASGASDSESESDVDSHASGDSQETEEDVCFPMAPKHVCVGDVDVDELQEFIREQRQENQEILKRERGIRFRADAVATGSQNFSTAALRYAPKDPEDSGVSTTKESSSASDIQNPSSDKEGDSSGSSPTYPEPEEFFTQENDNVAPPNRFSFFNSQRKETIHAPDIPSLLSPGETAVDLFEPEDSVWWLDCTCPTDEEMKLVAKAFGIHPLTAEDIRTQEAREKVELFKTYYFVCFHTFEDDSENEDFLERINVYMVVFAQGMLTFHFSPISNPVNVRRRVRQLQDYFVVSSDWLCYAMIDDITDGFGPVIASIEYEAEAIEDSVFVLREQDFRGMLFHIGESRRKVMTLMRLLQGKADVIKMFAKRCQDDSAMPSVTSSQPVKPRADIALYLGDIQDHLITMFQSLLSYEKILSRAHMNYLAQLQVESFYYNNEVTDMLSKVTFLGTILVPMNLVTGLFGMNVLVPGKDVANYNWFGGILGFIVFVCVVSAGLGQWYMRRLSKKAEQPTSESIRSFKIGRHKHNEVAEDRRTFSSLPSKFSRYGDWQ</sequence>
<dbReference type="InterPro" id="IPR045863">
    <property type="entry name" value="CorA_TM1_TM2"/>
</dbReference>
<evidence type="ECO:0000256" key="4">
    <source>
        <dbReference type="ARBA" id="ARBA00022989"/>
    </source>
</evidence>
<gene>
    <name evidence="8" type="ORF">BRENAR_LOCUS4319</name>
</gene>
<dbReference type="Pfam" id="PF01544">
    <property type="entry name" value="CorA"/>
    <property type="match status" value="1"/>
</dbReference>
<keyword evidence="4 7" id="KW-1133">Transmembrane helix</keyword>
<evidence type="ECO:0000256" key="2">
    <source>
        <dbReference type="ARBA" id="ARBA00009765"/>
    </source>
</evidence>
<dbReference type="OrthoDB" id="29879at2759"/>